<dbReference type="OrthoDB" id="10477304at2759"/>
<keyword evidence="3" id="KW-1185">Reference proteome</keyword>
<gene>
    <name evidence="2" type="ORF">TorRG33x02_352690</name>
</gene>
<protein>
    <submittedName>
        <fullName evidence="2">Uncharacterized protein</fullName>
    </submittedName>
</protein>
<evidence type="ECO:0000313" key="3">
    <source>
        <dbReference type="Proteomes" id="UP000237000"/>
    </source>
</evidence>
<evidence type="ECO:0000313" key="2">
    <source>
        <dbReference type="EMBL" id="PON34782.1"/>
    </source>
</evidence>
<feature type="compositionally biased region" description="Polar residues" evidence="1">
    <location>
        <begin position="32"/>
        <end position="47"/>
    </location>
</feature>
<comment type="caution">
    <text evidence="2">The sequence shown here is derived from an EMBL/GenBank/DDBJ whole genome shotgun (WGS) entry which is preliminary data.</text>
</comment>
<feature type="compositionally biased region" description="Basic and acidic residues" evidence="1">
    <location>
        <begin position="8"/>
        <end position="25"/>
    </location>
</feature>
<dbReference type="Proteomes" id="UP000237000">
    <property type="component" value="Unassembled WGS sequence"/>
</dbReference>
<reference evidence="3" key="1">
    <citation type="submission" date="2016-06" db="EMBL/GenBank/DDBJ databases">
        <title>Parallel loss of symbiosis genes in relatives of nitrogen-fixing non-legume Parasponia.</title>
        <authorList>
            <person name="Van Velzen R."/>
            <person name="Holmer R."/>
            <person name="Bu F."/>
            <person name="Rutten L."/>
            <person name="Van Zeijl A."/>
            <person name="Liu W."/>
            <person name="Santuari L."/>
            <person name="Cao Q."/>
            <person name="Sharma T."/>
            <person name="Shen D."/>
            <person name="Roswanjaya Y."/>
            <person name="Wardhani T."/>
            <person name="Kalhor M.S."/>
            <person name="Jansen J."/>
            <person name="Van den Hoogen J."/>
            <person name="Gungor B."/>
            <person name="Hartog M."/>
            <person name="Hontelez J."/>
            <person name="Verver J."/>
            <person name="Yang W.-C."/>
            <person name="Schijlen E."/>
            <person name="Repin R."/>
            <person name="Schilthuizen M."/>
            <person name="Schranz E."/>
            <person name="Heidstra R."/>
            <person name="Miyata K."/>
            <person name="Fedorova E."/>
            <person name="Kohlen W."/>
            <person name="Bisseling T."/>
            <person name="Smit S."/>
            <person name="Geurts R."/>
        </authorList>
    </citation>
    <scope>NUCLEOTIDE SEQUENCE [LARGE SCALE GENOMIC DNA]</scope>
    <source>
        <strain evidence="3">cv. RG33-2</strain>
    </source>
</reference>
<dbReference type="EMBL" id="JXTC01000915">
    <property type="protein sequence ID" value="PON34782.1"/>
    <property type="molecule type" value="Genomic_DNA"/>
</dbReference>
<organism evidence="2 3">
    <name type="scientific">Trema orientale</name>
    <name type="common">Charcoal tree</name>
    <name type="synonym">Celtis orientalis</name>
    <dbReference type="NCBI Taxonomy" id="63057"/>
    <lineage>
        <taxon>Eukaryota</taxon>
        <taxon>Viridiplantae</taxon>
        <taxon>Streptophyta</taxon>
        <taxon>Embryophyta</taxon>
        <taxon>Tracheophyta</taxon>
        <taxon>Spermatophyta</taxon>
        <taxon>Magnoliopsida</taxon>
        <taxon>eudicotyledons</taxon>
        <taxon>Gunneridae</taxon>
        <taxon>Pentapetalae</taxon>
        <taxon>rosids</taxon>
        <taxon>fabids</taxon>
        <taxon>Rosales</taxon>
        <taxon>Cannabaceae</taxon>
        <taxon>Trema</taxon>
    </lineage>
</organism>
<evidence type="ECO:0000256" key="1">
    <source>
        <dbReference type="SAM" id="MobiDB-lite"/>
    </source>
</evidence>
<dbReference type="AlphaFoldDB" id="A0A2P5AE22"/>
<sequence>MAMHGGVRRQEHQSWPRDVERRSPEADGVASSGRQEPTARSSGSDSMSVVGFKGRSREKEIKR</sequence>
<accession>A0A2P5AE22</accession>
<feature type="non-terminal residue" evidence="2">
    <location>
        <position position="63"/>
    </location>
</feature>
<proteinExistence type="predicted"/>
<feature type="region of interest" description="Disordered" evidence="1">
    <location>
        <begin position="1"/>
        <end position="63"/>
    </location>
</feature>
<name>A0A2P5AE22_TREOI</name>
<dbReference type="InParanoid" id="A0A2P5AE22"/>